<proteinExistence type="predicted"/>
<evidence type="ECO:0000313" key="3">
    <source>
        <dbReference type="EMBL" id="QPS01945.1"/>
    </source>
</evidence>
<organism evidence="3 4">
    <name type="scientific">Aerococcus urinae</name>
    <dbReference type="NCBI Taxonomy" id="1376"/>
    <lineage>
        <taxon>Bacteria</taxon>
        <taxon>Bacillati</taxon>
        <taxon>Bacillota</taxon>
        <taxon>Bacilli</taxon>
        <taxon>Lactobacillales</taxon>
        <taxon>Aerococcaceae</taxon>
        <taxon>Aerococcus</taxon>
    </lineage>
</organism>
<keyword evidence="5" id="KW-1185">Reference proteome</keyword>
<dbReference type="GO" id="GO:0004556">
    <property type="term" value="F:alpha-amylase activity"/>
    <property type="evidence" value="ECO:0007669"/>
    <property type="project" value="TreeGrafter"/>
</dbReference>
<dbReference type="RefSeq" id="WP_060778779.1">
    <property type="nucleotide sequence ID" value="NZ_CAJHLF010000004.1"/>
</dbReference>
<dbReference type="KEGG" id="aun:AWM73_07620"/>
<dbReference type="AlphaFoldDB" id="A0A0X8FFH4"/>
<keyword evidence="2" id="KW-0378">Hydrolase</keyword>
<dbReference type="EMBL" id="CP065662">
    <property type="protein sequence ID" value="QPS01945.1"/>
    <property type="molecule type" value="Genomic_DNA"/>
</dbReference>
<dbReference type="CDD" id="cd11313">
    <property type="entry name" value="AmyAc_arch_bac_AmyA"/>
    <property type="match status" value="1"/>
</dbReference>
<dbReference type="Proteomes" id="UP000594771">
    <property type="component" value="Chromosome"/>
</dbReference>
<dbReference type="OrthoDB" id="9761875at2"/>
<feature type="domain" description="Glycosyl hydrolase family 13 catalytic" evidence="1">
    <location>
        <begin position="16"/>
        <end position="348"/>
    </location>
</feature>
<dbReference type="Gene3D" id="3.20.20.80">
    <property type="entry name" value="Glycosidases"/>
    <property type="match status" value="1"/>
</dbReference>
<dbReference type="InterPro" id="IPR041331">
    <property type="entry name" value="Bac_A_amyl_C"/>
</dbReference>
<accession>A0A0X8FFH4</accession>
<dbReference type="Gene3D" id="2.60.40.1180">
    <property type="entry name" value="Golgi alpha-mannosidase II"/>
    <property type="match status" value="1"/>
</dbReference>
<evidence type="ECO:0000259" key="1">
    <source>
        <dbReference type="SMART" id="SM00642"/>
    </source>
</evidence>
<dbReference type="GeneID" id="35766925"/>
<gene>
    <name evidence="3" type="ORF">I6G68_02395</name>
    <name evidence="2" type="ORF">ODY43_02460</name>
</gene>
<dbReference type="InterPro" id="IPR013780">
    <property type="entry name" value="Glyco_hydro_b"/>
</dbReference>
<dbReference type="Pfam" id="PF00128">
    <property type="entry name" value="Alpha-amylase"/>
    <property type="match status" value="1"/>
</dbReference>
<dbReference type="Proteomes" id="UP001069145">
    <property type="component" value="Unassembled WGS sequence"/>
</dbReference>
<reference evidence="3 4" key="1">
    <citation type="submission" date="2020-12" db="EMBL/GenBank/DDBJ databases">
        <title>FDA dAtabase for Regulatory Grade micrObial Sequences (FDA-ARGOS): Supporting development and validation of Infectious Disease Dx tests.</title>
        <authorList>
            <person name="Sproer C."/>
            <person name="Gronow S."/>
            <person name="Severitt S."/>
            <person name="Schroder I."/>
            <person name="Tallon L."/>
            <person name="Sadzewicz L."/>
            <person name="Zhao X."/>
            <person name="Boylan J."/>
            <person name="Ott S."/>
            <person name="Bowen H."/>
            <person name="Vavikolanu K."/>
            <person name="Mehta A."/>
            <person name="Aluvathingal J."/>
            <person name="Nadendla S."/>
            <person name="Lowell S."/>
            <person name="Myers T."/>
            <person name="Yan Y."/>
            <person name="Sichtig H."/>
        </authorList>
    </citation>
    <scope>NUCLEOTIDE SEQUENCE [LARGE SCALE GENOMIC DNA]</scope>
    <source>
        <strain evidence="3 4">FDAARGOS_911</strain>
    </source>
</reference>
<dbReference type="PANTHER" id="PTHR10357:SF179">
    <property type="entry name" value="NEUTRAL AND BASIC AMINO ACID TRANSPORT PROTEIN RBAT"/>
    <property type="match status" value="1"/>
</dbReference>
<dbReference type="Pfam" id="PF18612">
    <property type="entry name" value="Bac_A_amyl_C"/>
    <property type="match status" value="1"/>
</dbReference>
<evidence type="ECO:0000313" key="5">
    <source>
        <dbReference type="Proteomes" id="UP001069145"/>
    </source>
</evidence>
<dbReference type="SMART" id="SM00642">
    <property type="entry name" value="Aamy"/>
    <property type="match status" value="1"/>
</dbReference>
<dbReference type="SUPFAM" id="SSF51445">
    <property type="entry name" value="(Trans)glycosidases"/>
    <property type="match status" value="1"/>
</dbReference>
<dbReference type="InterPro" id="IPR017853">
    <property type="entry name" value="GH"/>
</dbReference>
<dbReference type="GO" id="GO:0009313">
    <property type="term" value="P:oligosaccharide catabolic process"/>
    <property type="evidence" value="ECO:0007669"/>
    <property type="project" value="TreeGrafter"/>
</dbReference>
<dbReference type="EMBL" id="JAOTML010000002">
    <property type="protein sequence ID" value="MCY3052839.1"/>
    <property type="molecule type" value="Genomic_DNA"/>
</dbReference>
<evidence type="ECO:0000313" key="4">
    <source>
        <dbReference type="Proteomes" id="UP000594771"/>
    </source>
</evidence>
<sequence length="447" mass="51603">MAKVTNLTLRHKLAYKIFIRNYTEAGTFQAVIPDLARLKALGVDILILASIFPVTDQHPEGEVGNPNFVKNFKDVDPSYGTMEDFKDLVHAVHQAGIQLVIEFPMTQLAKDSEVIQDRPTYFLRNKEGQVYTRFPGYEKGVDLDFSNPKLWDELIATLKEWALYVDGFSIRDAQLIRTEFWNSARAEVEDVHPYFYWMGNLLTDTTMFRLRMNNVHYSTEGELYSNFDVLDEGNLAEFYLRFYHGILDLDNLIYVLNLSEIQLPFTAVKNRALEFANHPRVASHVKTKADLRNWTAFSLFKKGMAHLIMGQEYGLTDSIPWDKAESMDWTPNEDMTEMIQRLSLIKKREACKSGYFFYRGVKPNIIICGYHYYKQHLFGIFKLKTDDQTPCEVELSLPSGDYTNLLNDDTYTVTDGRLCLGQDPVIISYEGDMEVQVNSQANDFLIH</sequence>
<dbReference type="InterPro" id="IPR006047">
    <property type="entry name" value="GH13_cat_dom"/>
</dbReference>
<reference evidence="2" key="2">
    <citation type="submission" date="2022-09" db="EMBL/GenBank/DDBJ databases">
        <title>Aerococcus urinae taxonomy study.</title>
        <authorList>
            <person name="Christensen J."/>
            <person name="Senneby E."/>
        </authorList>
    </citation>
    <scope>NUCLEOTIDE SEQUENCE</scope>
    <source>
        <strain evidence="2">NLD-066-U95</strain>
    </source>
</reference>
<protein>
    <submittedName>
        <fullName evidence="2 3">Alpha-amylase</fullName>
    </submittedName>
</protein>
<dbReference type="PANTHER" id="PTHR10357">
    <property type="entry name" value="ALPHA-AMYLASE FAMILY MEMBER"/>
    <property type="match status" value="1"/>
</dbReference>
<name>A0A0X8FFH4_9LACT</name>
<evidence type="ECO:0000313" key="2">
    <source>
        <dbReference type="EMBL" id="MCY3052839.1"/>
    </source>
</evidence>